<feature type="region of interest" description="Disordered" evidence="1">
    <location>
        <begin position="44"/>
        <end position="69"/>
    </location>
</feature>
<reference evidence="2 3" key="1">
    <citation type="submission" date="2018-06" db="EMBL/GenBank/DDBJ databases">
        <title>Complete genome sequence of Paracoccus mutanolyticus strain RSP-02 isolated from cellulosic waste.</title>
        <authorList>
            <person name="Amrutha R.N."/>
            <person name="Shrivastav A."/>
            <person name="Buddana S.K."/>
            <person name="Deshpande U."/>
            <person name="Prakasham R.S."/>
        </authorList>
    </citation>
    <scope>NUCLEOTIDE SEQUENCE [LARGE SCALE GENOMIC DNA]</scope>
    <source>
        <strain evidence="2 3">RSP-02</strain>
    </source>
</reference>
<proteinExistence type="predicted"/>
<dbReference type="Proteomes" id="UP000249922">
    <property type="component" value="Chromosome"/>
</dbReference>
<gene>
    <name evidence="2" type="ORF">DPM13_01440</name>
</gene>
<evidence type="ECO:0000256" key="1">
    <source>
        <dbReference type="SAM" id="MobiDB-lite"/>
    </source>
</evidence>
<dbReference type="EMBL" id="CP030239">
    <property type="protein sequence ID" value="AWX92363.1"/>
    <property type="molecule type" value="Genomic_DNA"/>
</dbReference>
<organism evidence="2 3">
    <name type="scientific">Paracoccus mutanolyticus</name>
    <dbReference type="NCBI Taxonomy" id="1499308"/>
    <lineage>
        <taxon>Bacteria</taxon>
        <taxon>Pseudomonadati</taxon>
        <taxon>Pseudomonadota</taxon>
        <taxon>Alphaproteobacteria</taxon>
        <taxon>Rhodobacterales</taxon>
        <taxon>Paracoccaceae</taxon>
        <taxon>Paracoccus</taxon>
    </lineage>
</organism>
<sequence length="83" mass="9850">MNVEDLRKTPEGYFTTRWGLPEYTDWIDEGMSCQAQRHVRYERRTAVAKNRRSPDRGHMRAVSWRTENSSAISGRSVETRVRY</sequence>
<evidence type="ECO:0000313" key="2">
    <source>
        <dbReference type="EMBL" id="AWX92363.1"/>
    </source>
</evidence>
<accession>A0ABN5M9A1</accession>
<keyword evidence="3" id="KW-1185">Reference proteome</keyword>
<evidence type="ECO:0000313" key="3">
    <source>
        <dbReference type="Proteomes" id="UP000249922"/>
    </source>
</evidence>
<name>A0ABN5M9A1_9RHOB</name>
<protein>
    <submittedName>
        <fullName evidence="2">Uncharacterized protein</fullName>
    </submittedName>
</protein>